<comment type="caution">
    <text evidence="1">The sequence shown here is derived from an EMBL/GenBank/DDBJ whole genome shotgun (WGS) entry which is preliminary data.</text>
</comment>
<proteinExistence type="predicted"/>
<organism evidence="1 2">
    <name type="scientific">Acromyrmex charruanus</name>
    <dbReference type="NCBI Taxonomy" id="2715315"/>
    <lineage>
        <taxon>Eukaryota</taxon>
        <taxon>Metazoa</taxon>
        <taxon>Ecdysozoa</taxon>
        <taxon>Arthropoda</taxon>
        <taxon>Hexapoda</taxon>
        <taxon>Insecta</taxon>
        <taxon>Pterygota</taxon>
        <taxon>Neoptera</taxon>
        <taxon>Endopterygota</taxon>
        <taxon>Hymenoptera</taxon>
        <taxon>Apocrita</taxon>
        <taxon>Aculeata</taxon>
        <taxon>Formicoidea</taxon>
        <taxon>Formicidae</taxon>
        <taxon>Myrmicinae</taxon>
        <taxon>Acromyrmex</taxon>
    </lineage>
</organism>
<dbReference type="InterPro" id="IPR036397">
    <property type="entry name" value="RNaseH_sf"/>
</dbReference>
<dbReference type="PANTHER" id="PTHR46060">
    <property type="entry name" value="MARINER MOS1 TRANSPOSASE-LIKE PROTEIN"/>
    <property type="match status" value="1"/>
</dbReference>
<feature type="non-terminal residue" evidence="1">
    <location>
        <position position="1"/>
    </location>
</feature>
<dbReference type="InterPro" id="IPR052709">
    <property type="entry name" value="Transposase-MT_Hybrid"/>
</dbReference>
<reference evidence="1" key="1">
    <citation type="submission" date="2020-03" db="EMBL/GenBank/DDBJ databases">
        <title>Relaxed selection underlies rapid genomic changes in the transitions from sociality to social parasitism in ants.</title>
        <authorList>
            <person name="Bi X."/>
        </authorList>
    </citation>
    <scope>NUCLEOTIDE SEQUENCE</scope>
    <source>
        <strain evidence="1">BGI-DK2014a</strain>
        <tissue evidence="1">Whole body</tissue>
    </source>
</reference>
<dbReference type="GO" id="GO:0032259">
    <property type="term" value="P:methylation"/>
    <property type="evidence" value="ECO:0007669"/>
    <property type="project" value="UniProtKB-KW"/>
</dbReference>
<dbReference type="Proteomes" id="UP000669903">
    <property type="component" value="Unassembled WGS sequence"/>
</dbReference>
<evidence type="ECO:0000313" key="2">
    <source>
        <dbReference type="Proteomes" id="UP000669903"/>
    </source>
</evidence>
<name>A0A836FX75_9HYME</name>
<dbReference type="EMBL" id="JAANIC010004542">
    <property type="protein sequence ID" value="KAG5334183.1"/>
    <property type="molecule type" value="Genomic_DNA"/>
</dbReference>
<protein>
    <submittedName>
        <fullName evidence="1">SETMR methyltransferase</fullName>
    </submittedName>
</protein>
<dbReference type="PANTHER" id="PTHR46060:SF1">
    <property type="entry name" value="MARINER MOS1 TRANSPOSASE-LIKE PROTEIN"/>
    <property type="match status" value="1"/>
</dbReference>
<keyword evidence="1" id="KW-0489">Methyltransferase</keyword>
<keyword evidence="2" id="KW-1185">Reference proteome</keyword>
<dbReference type="Gene3D" id="3.30.420.10">
    <property type="entry name" value="Ribonuclease H-like superfamily/Ribonuclease H"/>
    <property type="match status" value="1"/>
</dbReference>
<dbReference type="AlphaFoldDB" id="A0A836FX75"/>
<feature type="non-terminal residue" evidence="1">
    <location>
        <position position="492"/>
    </location>
</feature>
<accession>A0A836FX75</accession>
<sequence length="492" mass="56564">MRKHGNMLPASICAIVYGPSNCDKMNVLISLLKSPHDLKYRYLVNLLAPIEEIGCFTFSNNSDVIPLSEACGIIHIDYLPSKQTINGDYYAALLDYFNKKKILFHQDNALIYTCPVPMAKFNEFRYELLLHPVYSPNLAPCDYFLFSNLKKWFKGKRFTTREQLIAETEAYFEGLDKSYYSNGLKNQVNFRDCRSLVTSIRYLLQTSEGQEKLHATDYGPVGPKAVLSGKYSTIAGHNSHDNEILSIIEELCKTSLISYYKWRGLFRNYVRDNIVAVDFDVKSRKIRRVALSVDDADAANKLYVQQSVQDLKDRLNEIERKIVVLQNNVQEKCLLIDELHAPARRNFPRRHVTVTILIVIDVLSKYTAKRRTIGMHPIDITSAIADRLLTTVYNYVKIAALARYKVGDLVSVSKFKTVFDKGYTPNWSTEVFKTIKLQQTNPVTYLLEVFFSSPRNEQISWSQFFSIFPFIILSQYLSLSFSSHRVGNYGQL</sequence>
<dbReference type="GO" id="GO:0003676">
    <property type="term" value="F:nucleic acid binding"/>
    <property type="evidence" value="ECO:0007669"/>
    <property type="project" value="InterPro"/>
</dbReference>
<gene>
    <name evidence="1" type="primary">Setmar_116</name>
    <name evidence="1" type="ORF">G6Z76_0001453</name>
</gene>
<evidence type="ECO:0000313" key="1">
    <source>
        <dbReference type="EMBL" id="KAG5334183.1"/>
    </source>
</evidence>
<keyword evidence="1" id="KW-0808">Transferase</keyword>
<dbReference type="GO" id="GO:0008168">
    <property type="term" value="F:methyltransferase activity"/>
    <property type="evidence" value="ECO:0007669"/>
    <property type="project" value="UniProtKB-KW"/>
</dbReference>